<evidence type="ECO:0000256" key="1">
    <source>
        <dbReference type="SAM" id="Phobius"/>
    </source>
</evidence>
<keyword evidence="1" id="KW-0812">Transmembrane</keyword>
<dbReference type="Pfam" id="PF20151">
    <property type="entry name" value="DUF6533"/>
    <property type="match status" value="1"/>
</dbReference>
<dbReference type="Proteomes" id="UP000703269">
    <property type="component" value="Unassembled WGS sequence"/>
</dbReference>
<keyword evidence="1" id="KW-1133">Transmembrane helix</keyword>
<evidence type="ECO:0000259" key="2">
    <source>
        <dbReference type="Pfam" id="PF20151"/>
    </source>
</evidence>
<proteinExistence type="predicted"/>
<feature type="domain" description="DUF6533" evidence="2">
    <location>
        <begin position="18"/>
        <end position="61"/>
    </location>
</feature>
<protein>
    <recommendedName>
        <fullName evidence="2">DUF6533 domain-containing protein</fullName>
    </recommendedName>
</protein>
<feature type="transmembrane region" description="Helical" evidence="1">
    <location>
        <begin position="107"/>
        <end position="126"/>
    </location>
</feature>
<feature type="transmembrane region" description="Helical" evidence="1">
    <location>
        <begin position="138"/>
        <end position="158"/>
    </location>
</feature>
<organism evidence="3 4">
    <name type="scientific">Phanerochaete sordida</name>
    <dbReference type="NCBI Taxonomy" id="48140"/>
    <lineage>
        <taxon>Eukaryota</taxon>
        <taxon>Fungi</taxon>
        <taxon>Dikarya</taxon>
        <taxon>Basidiomycota</taxon>
        <taxon>Agaricomycotina</taxon>
        <taxon>Agaricomycetes</taxon>
        <taxon>Polyporales</taxon>
        <taxon>Phanerochaetaceae</taxon>
        <taxon>Phanerochaete</taxon>
    </lineage>
</organism>
<feature type="transmembrane region" description="Helical" evidence="1">
    <location>
        <begin position="178"/>
        <end position="200"/>
    </location>
</feature>
<feature type="transmembrane region" description="Helical" evidence="1">
    <location>
        <begin position="52"/>
        <end position="75"/>
    </location>
</feature>
<dbReference type="InterPro" id="IPR045340">
    <property type="entry name" value="DUF6533"/>
</dbReference>
<dbReference type="EMBL" id="BPQB01000008">
    <property type="protein sequence ID" value="GJE87992.1"/>
    <property type="molecule type" value="Genomic_DNA"/>
</dbReference>
<evidence type="ECO:0000313" key="4">
    <source>
        <dbReference type="Proteomes" id="UP000703269"/>
    </source>
</evidence>
<comment type="caution">
    <text evidence="3">The sequence shown here is derived from an EMBL/GenBank/DDBJ whole genome shotgun (WGS) entry which is preliminary data.</text>
</comment>
<dbReference type="OrthoDB" id="2686513at2759"/>
<accession>A0A9P3G4K6</accession>
<gene>
    <name evidence="3" type="ORF">PsYK624_040750</name>
</gene>
<keyword evidence="4" id="KW-1185">Reference proteome</keyword>
<keyword evidence="1" id="KW-0472">Membrane</keyword>
<name>A0A9P3G4K6_9APHY</name>
<dbReference type="AlphaFoldDB" id="A0A9P3G4K6"/>
<feature type="transmembrane region" description="Helical" evidence="1">
    <location>
        <begin position="12"/>
        <end position="31"/>
    </location>
</feature>
<sequence>MDTPSTTLRTQFFLQTALTLSAVVVLLYDHIITFDIEYRIIWRRPWRKASAIFLMTRYVAFFALCVDASNVIYGLSHDQYTDGKPLSLLSYNRHLRLFAQACRHFTLYRQIAIGVVQFIVAANQFLRVYALYGLDRRVAAVIVFTATTVVAIGAWSITMQKEHDAATGCHPMLSNETANRLAIVWVALFAYDVLIFALMLMKAAKDRAQLVPTERGGLVTIVYRDGAIYFA</sequence>
<evidence type="ECO:0000313" key="3">
    <source>
        <dbReference type="EMBL" id="GJE87992.1"/>
    </source>
</evidence>
<reference evidence="3 4" key="1">
    <citation type="submission" date="2021-08" db="EMBL/GenBank/DDBJ databases">
        <title>Draft Genome Sequence of Phanerochaete sordida strain YK-624.</title>
        <authorList>
            <person name="Mori T."/>
            <person name="Dohra H."/>
            <person name="Suzuki T."/>
            <person name="Kawagishi H."/>
            <person name="Hirai H."/>
        </authorList>
    </citation>
    <scope>NUCLEOTIDE SEQUENCE [LARGE SCALE GENOMIC DNA]</scope>
    <source>
        <strain evidence="3 4">YK-624</strain>
    </source>
</reference>